<dbReference type="Proteomes" id="UP000274504">
    <property type="component" value="Unassembled WGS sequence"/>
</dbReference>
<reference evidence="4" key="1">
    <citation type="submission" date="2017-02" db="UniProtKB">
        <authorList>
            <consortium name="WormBaseParasite"/>
        </authorList>
    </citation>
    <scope>IDENTIFICATION</scope>
</reference>
<feature type="compositionally biased region" description="Polar residues" evidence="1">
    <location>
        <begin position="397"/>
        <end position="406"/>
    </location>
</feature>
<gene>
    <name evidence="2" type="ORF">HDID_LOCUS4298</name>
</gene>
<dbReference type="OrthoDB" id="20550at2759"/>
<dbReference type="AlphaFoldDB" id="A0A0R3SH85"/>
<feature type="compositionally biased region" description="Polar residues" evidence="1">
    <location>
        <begin position="315"/>
        <end position="324"/>
    </location>
</feature>
<dbReference type="WBParaSite" id="HDID_0000430001-mRNA-1">
    <property type="protein sequence ID" value="HDID_0000430001-mRNA-1"/>
    <property type="gene ID" value="HDID_0000430001"/>
</dbReference>
<organism evidence="4">
    <name type="scientific">Hymenolepis diminuta</name>
    <name type="common">Rat tapeworm</name>
    <dbReference type="NCBI Taxonomy" id="6216"/>
    <lineage>
        <taxon>Eukaryota</taxon>
        <taxon>Metazoa</taxon>
        <taxon>Spiralia</taxon>
        <taxon>Lophotrochozoa</taxon>
        <taxon>Platyhelminthes</taxon>
        <taxon>Cestoda</taxon>
        <taxon>Eucestoda</taxon>
        <taxon>Cyclophyllidea</taxon>
        <taxon>Hymenolepididae</taxon>
        <taxon>Hymenolepis</taxon>
    </lineage>
</organism>
<evidence type="ECO:0000313" key="3">
    <source>
        <dbReference type="Proteomes" id="UP000274504"/>
    </source>
</evidence>
<reference evidence="2 3" key="2">
    <citation type="submission" date="2018-11" db="EMBL/GenBank/DDBJ databases">
        <authorList>
            <consortium name="Pathogen Informatics"/>
        </authorList>
    </citation>
    <scope>NUCLEOTIDE SEQUENCE [LARGE SCALE GENOMIC DNA]</scope>
</reference>
<name>A0A0R3SH85_HYMDI</name>
<proteinExistence type="predicted"/>
<feature type="region of interest" description="Disordered" evidence="1">
    <location>
        <begin position="304"/>
        <end position="324"/>
    </location>
</feature>
<protein>
    <submittedName>
        <fullName evidence="4">UDENN domain-containing protein</fullName>
    </submittedName>
</protein>
<evidence type="ECO:0000313" key="2">
    <source>
        <dbReference type="EMBL" id="VDL46990.1"/>
    </source>
</evidence>
<sequence>MSSDDDEIYFDAPEDVDETELSNLNLPSTPERECIRNRIESLKKSARKFDRNSSISQYPRYDSIEPASTVAPILDSPFNTIPSDLTSPRLLSRTFPEKGSFIPNSNSDFIQNTYGSDFEAYANVCSHTIQQTCFSPPVLSPLSFGQSTQPMSSAPEVCFRRIQHSSRKGYVKSWSLDATGCRPQLFFSNDRSSTFVSPRVPLPMEPLLDHSEGSEIGMSVFVALIRSACLVNVWMYGRRSILGTFSSMFVSNIYTHTVITLRILADPPLVVSREVALRGGDNFSEEMLTILPFPFASFSIPTSSSYSHPPDKSIPSLQSPGGNQMQSQIDACVQANITETSLMEPTGSLQLDPDGPYHTMIRQKTGASTLPSVGNSSMNPMSLDYRTRTLRYESATRKTSASSLHGNGSLDKLEGERNGSHRGQNFISGFRKLHTAFRGAVSAVRSATKATKTDDFLCIKSSEDDFSLVLIFNSLRHVELTLTLHLYTCQDEPSSEEDDEVIGNQGIRLRCSRKIKGHKEFLQIRLVQKLDNEHIGAIWAMRVSPCGRLLVRKFLLFCGLNF</sequence>
<accession>A0A0R3SH85</accession>
<feature type="region of interest" description="Disordered" evidence="1">
    <location>
        <begin position="394"/>
        <end position="419"/>
    </location>
</feature>
<evidence type="ECO:0000313" key="4">
    <source>
        <dbReference type="WBParaSite" id="HDID_0000430001-mRNA-1"/>
    </source>
</evidence>
<evidence type="ECO:0000256" key="1">
    <source>
        <dbReference type="SAM" id="MobiDB-lite"/>
    </source>
</evidence>
<dbReference type="EMBL" id="UYSG01001591">
    <property type="protein sequence ID" value="VDL46990.1"/>
    <property type="molecule type" value="Genomic_DNA"/>
</dbReference>